<name>A0A0E9VLR3_ANGAN</name>
<protein>
    <submittedName>
        <fullName evidence="2">Uncharacterized protein</fullName>
    </submittedName>
</protein>
<organism evidence="2">
    <name type="scientific">Anguilla anguilla</name>
    <name type="common">European freshwater eel</name>
    <name type="synonym">Muraena anguilla</name>
    <dbReference type="NCBI Taxonomy" id="7936"/>
    <lineage>
        <taxon>Eukaryota</taxon>
        <taxon>Metazoa</taxon>
        <taxon>Chordata</taxon>
        <taxon>Craniata</taxon>
        <taxon>Vertebrata</taxon>
        <taxon>Euteleostomi</taxon>
        <taxon>Actinopterygii</taxon>
        <taxon>Neopterygii</taxon>
        <taxon>Teleostei</taxon>
        <taxon>Anguilliformes</taxon>
        <taxon>Anguillidae</taxon>
        <taxon>Anguilla</taxon>
    </lineage>
</organism>
<feature type="compositionally biased region" description="Polar residues" evidence="1">
    <location>
        <begin position="1"/>
        <end position="32"/>
    </location>
</feature>
<reference evidence="2" key="1">
    <citation type="submission" date="2014-11" db="EMBL/GenBank/DDBJ databases">
        <authorList>
            <person name="Amaro Gonzalez C."/>
        </authorList>
    </citation>
    <scope>NUCLEOTIDE SEQUENCE</scope>
</reference>
<dbReference type="EMBL" id="GBXM01029616">
    <property type="protein sequence ID" value="JAH78961.1"/>
    <property type="molecule type" value="Transcribed_RNA"/>
</dbReference>
<proteinExistence type="predicted"/>
<reference evidence="2" key="2">
    <citation type="journal article" date="2015" name="Fish Shellfish Immunol.">
        <title>Early steps in the European eel (Anguilla anguilla)-Vibrio vulnificus interaction in the gills: Role of the RtxA13 toxin.</title>
        <authorList>
            <person name="Callol A."/>
            <person name="Pajuelo D."/>
            <person name="Ebbesson L."/>
            <person name="Teles M."/>
            <person name="MacKenzie S."/>
            <person name="Amaro C."/>
        </authorList>
    </citation>
    <scope>NUCLEOTIDE SEQUENCE</scope>
</reference>
<evidence type="ECO:0000313" key="2">
    <source>
        <dbReference type="EMBL" id="JAH78961.1"/>
    </source>
</evidence>
<sequence length="40" mass="4317">MCSLSTLKTSIAPTARQTPKIQMQPPNKNHCSSPLLGQHA</sequence>
<dbReference type="AlphaFoldDB" id="A0A0E9VLR3"/>
<feature type="region of interest" description="Disordered" evidence="1">
    <location>
        <begin position="1"/>
        <end position="40"/>
    </location>
</feature>
<evidence type="ECO:0000256" key="1">
    <source>
        <dbReference type="SAM" id="MobiDB-lite"/>
    </source>
</evidence>
<accession>A0A0E9VLR3</accession>